<dbReference type="EMBL" id="JAECZO010000014">
    <property type="protein sequence ID" value="KAK7201393.1"/>
    <property type="molecule type" value="Genomic_DNA"/>
</dbReference>
<evidence type="ECO:0000313" key="2">
    <source>
        <dbReference type="EMBL" id="KAK7201393.1"/>
    </source>
</evidence>
<dbReference type="PANTHER" id="PTHR21356:SF1">
    <property type="entry name" value="ARMADILLO REPEAT-CONTAINING PROTEIN 2"/>
    <property type="match status" value="1"/>
</dbReference>
<evidence type="ECO:0008006" key="4">
    <source>
        <dbReference type="Google" id="ProtNLM"/>
    </source>
</evidence>
<dbReference type="FunFam" id="1.25.10.10:FF:000806">
    <property type="entry name" value="Uncharacterized protein"/>
    <property type="match status" value="1"/>
</dbReference>
<feature type="compositionally biased region" description="Basic and acidic residues" evidence="1">
    <location>
        <begin position="1098"/>
        <end position="1110"/>
    </location>
</feature>
<name>A0AAW0F8Z3_9TRYP</name>
<feature type="region of interest" description="Disordered" evidence="1">
    <location>
        <begin position="161"/>
        <end position="288"/>
    </location>
</feature>
<feature type="compositionally biased region" description="Low complexity" evidence="1">
    <location>
        <begin position="276"/>
        <end position="288"/>
    </location>
</feature>
<protein>
    <recommendedName>
        <fullName evidence="4">Wings apart-like protein C-terminal domain-containing protein</fullName>
    </recommendedName>
</protein>
<dbReference type="InterPro" id="IPR011989">
    <property type="entry name" value="ARM-like"/>
</dbReference>
<dbReference type="SUPFAM" id="SSF48371">
    <property type="entry name" value="ARM repeat"/>
    <property type="match status" value="1"/>
</dbReference>
<dbReference type="PANTHER" id="PTHR21356">
    <property type="entry name" value="ARMADILLO REPEAT CONTAINING 2"/>
    <property type="match status" value="1"/>
</dbReference>
<reference evidence="2 3" key="1">
    <citation type="journal article" date="2021" name="MBio">
        <title>A New Model Trypanosomatid, Novymonas esmeraldas: Genomic Perception of Its 'Candidatus Pandoraea novymonadis' Endosymbiont.</title>
        <authorList>
            <person name="Zakharova A."/>
            <person name="Saura A."/>
            <person name="Butenko A."/>
            <person name="Podesvova L."/>
            <person name="Warmusova S."/>
            <person name="Kostygov A.Y."/>
            <person name="Nenarokova A."/>
            <person name="Lukes J."/>
            <person name="Opperdoes F.R."/>
            <person name="Yurchenko V."/>
        </authorList>
    </citation>
    <scope>NUCLEOTIDE SEQUENCE [LARGE SCALE GENOMIC DNA]</scope>
    <source>
        <strain evidence="2 3">E262AT.01</strain>
    </source>
</reference>
<feature type="region of interest" description="Disordered" evidence="1">
    <location>
        <begin position="376"/>
        <end position="403"/>
    </location>
</feature>
<gene>
    <name evidence="2" type="ORF">NESM_000201800</name>
</gene>
<dbReference type="InterPro" id="IPR038905">
    <property type="entry name" value="ARMC2"/>
</dbReference>
<evidence type="ECO:0000313" key="3">
    <source>
        <dbReference type="Proteomes" id="UP001430356"/>
    </source>
</evidence>
<feature type="compositionally biased region" description="Basic and acidic residues" evidence="1">
    <location>
        <begin position="521"/>
        <end position="535"/>
    </location>
</feature>
<dbReference type="InterPro" id="IPR016024">
    <property type="entry name" value="ARM-type_fold"/>
</dbReference>
<feature type="region of interest" description="Disordered" evidence="1">
    <location>
        <begin position="511"/>
        <end position="597"/>
    </location>
</feature>
<dbReference type="Proteomes" id="UP001430356">
    <property type="component" value="Unassembled WGS sequence"/>
</dbReference>
<keyword evidence="3" id="KW-1185">Reference proteome</keyword>
<feature type="region of interest" description="Disordered" evidence="1">
    <location>
        <begin position="1091"/>
        <end position="1110"/>
    </location>
</feature>
<feature type="compositionally biased region" description="Pro residues" evidence="1">
    <location>
        <begin position="117"/>
        <end position="130"/>
    </location>
</feature>
<sequence length="1110" mass="115385">MPPKRPTGRPAGAPPTRTALRTQELMLFSGPVSTAAAALPVTRSPSTSKRTASTHVTSGARHTTQSRSTSQRRHAPASDRAPPEYEALPEHFRAAVCVSPANVSVPAVIGAAGVRVPSPPPPRRPSPPPHGTIAAGAGAPPVASGAGSRVIRLLRDARASVRDPIRPETPMDELAAPSSLSLAGMPARSGPARPLASSSSAASPLARRPGGLESRAQRRLPAGGRLAPMTTPVPASSSASLGATTTTTGAAPHSSEIASSHVRSSPPLAPRDAVEQQRQPGRAGAAAPHHLGLTSSEFAQSYPAAQLAGESGIAQAVDLLLQLKQWLVATLHNTSAPPALDAAAVACLQTTLLHFCEYWPTGTALQRALDHCSAPRAASGAGPSDSDDSAANAGSSASSSGAPSVTTIPLLYAQGALLAASVLLQCFPATSLLAEPISFSATAHTLHTLAEAGLAEWVAQESATLEVLVELLRLLDGDAVAAPAQPRQWMHWILGTVALCCEDAAAADARAGDQSTSQRQRHVDSGRPASRDGALRLRSGGGDEADMIRGGGLADDEAEDRMHSTQRWLPASRRTSASVQLDASLPRRRSGGSSAAAADSIAVGSPLNFARASDTFAAAASPTVDGLCCGADGLEGLTAHLVRLGFLPLLHQITRHAVAQCALSRIDGVDAAAADSAARLLPAAGTLYRCFAQSHGQELHRLGGVRVLADVLSTCAKDAATVEAAARALVKLTYVDSCLQEMQASTDVIAAATHALRCQLSRAHTAGVPDNSIELLVCRLCGVMARVAEGSVTQQDYLVSPAVAQLLTALADRYIAVPGLDDVASEQIEVHGRLPPAPVLQAVVWVLGIASMSPQCPLQLVRSTAPQLVRLLTVLRATPNMHLTAVYVLMCLSNVSFFFGACEAVEREPGGASDWLASLYTALGLQLAHYLFEDNVEATVEATRVLGNLSYTNAGRDWMEANKCDEVVVLFLGHEDLRIVYNCCGVLLNLTAASPCRVVQEAELLQLMLSYTSRYTGEEKVKAAAALDEARRRQQQQQQRQQLDAVVEAELAAATVDTESDGGSSSSGSGAAQIADVVEKLLLNIHSLLALPPPSMHSEGDRGGAETSRS</sequence>
<feature type="compositionally biased region" description="Low complexity" evidence="1">
    <location>
        <begin position="186"/>
        <end position="209"/>
    </location>
</feature>
<feature type="region of interest" description="Disordered" evidence="1">
    <location>
        <begin position="115"/>
        <end position="144"/>
    </location>
</feature>
<organism evidence="2 3">
    <name type="scientific">Novymonas esmeraldas</name>
    <dbReference type="NCBI Taxonomy" id="1808958"/>
    <lineage>
        <taxon>Eukaryota</taxon>
        <taxon>Discoba</taxon>
        <taxon>Euglenozoa</taxon>
        <taxon>Kinetoplastea</taxon>
        <taxon>Metakinetoplastina</taxon>
        <taxon>Trypanosomatida</taxon>
        <taxon>Trypanosomatidae</taxon>
        <taxon>Novymonas</taxon>
    </lineage>
</organism>
<feature type="compositionally biased region" description="Low complexity" evidence="1">
    <location>
        <begin position="131"/>
        <end position="144"/>
    </location>
</feature>
<accession>A0AAW0F8Z3</accession>
<comment type="caution">
    <text evidence="2">The sequence shown here is derived from an EMBL/GenBank/DDBJ whole genome shotgun (WGS) entry which is preliminary data.</text>
</comment>
<feature type="compositionally biased region" description="Low complexity" evidence="1">
    <location>
        <begin position="234"/>
        <end position="255"/>
    </location>
</feature>
<dbReference type="AlphaFoldDB" id="A0AAW0F8Z3"/>
<proteinExistence type="predicted"/>
<dbReference type="GO" id="GO:0044782">
    <property type="term" value="P:cilium organization"/>
    <property type="evidence" value="ECO:0007669"/>
    <property type="project" value="TreeGrafter"/>
</dbReference>
<evidence type="ECO:0000256" key="1">
    <source>
        <dbReference type="SAM" id="MobiDB-lite"/>
    </source>
</evidence>
<feature type="region of interest" description="Disordered" evidence="1">
    <location>
        <begin position="38"/>
        <end position="83"/>
    </location>
</feature>
<feature type="compositionally biased region" description="Polar residues" evidence="1">
    <location>
        <begin position="43"/>
        <end position="69"/>
    </location>
</feature>
<dbReference type="Gene3D" id="1.25.10.10">
    <property type="entry name" value="Leucine-rich Repeat Variant"/>
    <property type="match status" value="1"/>
</dbReference>